<name>A0A0A1YG67_9PSED</name>
<accession>A0A0A1YG67</accession>
<gene>
    <name evidence="1" type="ORF">TMS3_0123025</name>
</gene>
<organism evidence="1 2">
    <name type="scientific">Pseudomonas taeanensis MS-3</name>
    <dbReference type="NCBI Taxonomy" id="1395571"/>
    <lineage>
        <taxon>Bacteria</taxon>
        <taxon>Pseudomonadati</taxon>
        <taxon>Pseudomonadota</taxon>
        <taxon>Gammaproteobacteria</taxon>
        <taxon>Pseudomonadales</taxon>
        <taxon>Pseudomonadaceae</taxon>
        <taxon>Pseudomonas</taxon>
    </lineage>
</organism>
<dbReference type="OrthoDB" id="7030047at2"/>
<dbReference type="AlphaFoldDB" id="A0A0A1YG67"/>
<comment type="caution">
    <text evidence="1">The sequence shown here is derived from an EMBL/GenBank/DDBJ whole genome shotgun (WGS) entry which is preliminary data.</text>
</comment>
<keyword evidence="2" id="KW-1185">Reference proteome</keyword>
<reference evidence="1 2" key="1">
    <citation type="journal article" date="2014" name="Genome Announc.">
        <title>Draft Genome Sequence of Petroleum Oil-Degrading Marine Bacterium Pseudomonas taeanensis Strain MS-3, Isolated from a Crude Oil-Contaminated Seashore.</title>
        <authorList>
            <person name="Lee S.Y."/>
            <person name="Kim S.H."/>
            <person name="Lee D.G."/>
            <person name="Shin S."/>
            <person name="Yun S.H."/>
            <person name="Choi C.W."/>
            <person name="Chung Y.H."/>
            <person name="Choi J.S."/>
            <person name="Kahng H.Y."/>
            <person name="Kim S.I."/>
        </authorList>
    </citation>
    <scope>NUCLEOTIDE SEQUENCE [LARGE SCALE GENOMIC DNA]</scope>
    <source>
        <strain evidence="1 2">MS-3</strain>
    </source>
</reference>
<proteinExistence type="predicted"/>
<evidence type="ECO:0000313" key="1">
    <source>
        <dbReference type="EMBL" id="KFX68071.1"/>
    </source>
</evidence>
<sequence>MKLQNTPLLIVAALALMTNGLSLLGLNHGSAGALARNIECNSSMSRNIQVAVSLKQLIGNPPSPTNKSGTGRFSLD</sequence>
<protein>
    <submittedName>
        <fullName evidence="1">Uncharacterized protein</fullName>
    </submittedName>
</protein>
<dbReference type="EMBL" id="AWSQ01000009">
    <property type="protein sequence ID" value="KFX68071.1"/>
    <property type="molecule type" value="Genomic_DNA"/>
</dbReference>
<evidence type="ECO:0000313" key="2">
    <source>
        <dbReference type="Proteomes" id="UP000030063"/>
    </source>
</evidence>
<dbReference type="Proteomes" id="UP000030063">
    <property type="component" value="Unassembled WGS sequence"/>
</dbReference>
<dbReference type="RefSeq" id="WP_029866571.1">
    <property type="nucleotide sequence ID" value="NZ_AWSQ01000009.1"/>
</dbReference>